<protein>
    <recommendedName>
        <fullName evidence="4">Alpha-galactosidase NEW3 domain-containing protein</fullName>
    </recommendedName>
</protein>
<dbReference type="InParanoid" id="G0EG35"/>
<sequence>MFRQPIGAGLHHATRLSATFLPPLLLVLLVMISFTAEAKVEFNVDSYTWKSRVGGDKVYPGSRGVTLTVTVYYMGNETLEDVTGCLLLPPGVTPSTGSSSCAPALRPDGTPYLQVQPGDVIVFVFRLDISKSVEPGWVGTPLYIRYYSLDTGEPGTSNLFGISIYVSPYPTPSLRVEDVYWEPVGYPGTQGATLNLVLLNTGESSIESGTAILELDPNAFRPAVHRVTLPAVASGGRIHLRVTSISISPGADPGLYKARLEANVTAATEDGVEYQARIELELSIPVAEPPPINLTMLDYGFEGLVAPGSRGARLYATLLQNQPGVTVQAIVARLQLEGATLANGSTTAVLAETLHLPYGATTTILLEPLTINDSVVRVRLVVDALVSEGGSEYWARLGYNLTIELRPPPLDIRVLNVTWVGGRAYPGSQGLTLRVTLANMDYRSLEGITATLVLPLGFHPERLTVTIPALQPGSTTTLEFRGVSIEPNLQPGLYAARLSLRGLVSTSGSYTTFNTSLAILVRLDGFNANLFRVESAGWETGIAYNGSRGVTLTATLTPMHPGARIEALYATIVLPPGIHRNNLTSVNVTLGGPYSYGEPISIRLDRLSIEGSVSGSVPVALVLKALVSLGEAETWHEETHVILLPVSAPRLEVRILDYSWATIASGNASGARLRILLQSLSEARVTQLVIHYRVLTGGFFIGSGREVTQTVTLSLEYGQAASIETPPLVLKSGSLELLLTLEARLELDGMVYTARARQSIRVEAPPPPGDLQPTSIEILYGGAPARIAPGAEGIVLRVRLLNTRPDAIASVAATLEAPEGFTVEGSGGTCLGGVGPGSQCTLEFVLRVSPLVEPGSYNASIRLVYTVVEGGALAIHERLVRLVLPVVPLEEVAPRLRVLSVHWGTSPTIVYPEAGVTQLAVTIVNLGRWEASGVTVTVSTSAANITVLNPSVVCAATLPPGSSCTAVFRVRVGEAKPGWVPLRLTIAQLVRTYGVNAVLKESVETRVWLGEPPWSGVVVVDAGWLNDWPVYPNTSRAEYRVTIANLNPYPLAGVLATLEAPHGMRAGVAYAPGPIQPYSVAVLDIPVDVGSVKPGVYNATLVIEYMLAVEGVEWRHVKRVPVKLEVHSVEEALTLVTLYWEGGSPEPGTIGATLNLILRNNEVPEMTGVVVRLILPPGIRASVGNASVAAVPAGTPLPSIPAAPEAATQLDQQQVAKLLEALRAAQTGGVATNVYPRGSFIAARVALNLYEARVGEHPVTVEVEFIDAWGSRHVYRVPTRIVVHGSARLVDIETPPVVNVTGGWARVELRVVNIGSGPVYNAYLYIVPRVPLLLPNRTVYYLGTLQPHQPVAIETSMYYNPAGLTYWTGSDQRYASVPFTFVVVYRDVTGTLHMVNLTKPVQLLPFIDIRLGADTRAEQRGSTLTVGGTIVNQGTATARSVEVIVEAGGARSSSFIGDMSPGDQAAFRIDLVVEGRPESAKLTVVYRDDYGRLYEKSYELRVYHHPVATGTATPRPSLEERVVQSIAVIAPLAALTASLVLYALYKRRGRAP</sequence>
<dbReference type="EMBL" id="CP002838">
    <property type="protein sequence ID" value="AEM38283.1"/>
    <property type="molecule type" value="Genomic_DNA"/>
</dbReference>
<name>G0EG35_PYRF1</name>
<proteinExistence type="predicted"/>
<organism evidence="2 3">
    <name type="scientific">Pyrolobus fumarii (strain DSM 11204 / 1A)</name>
    <dbReference type="NCBI Taxonomy" id="694429"/>
    <lineage>
        <taxon>Archaea</taxon>
        <taxon>Thermoproteota</taxon>
        <taxon>Thermoprotei</taxon>
        <taxon>Desulfurococcales</taxon>
        <taxon>Pyrodictiaceae</taxon>
        <taxon>Pyrolobus</taxon>
    </lineage>
</organism>
<keyword evidence="1" id="KW-0472">Membrane</keyword>
<dbReference type="PANTHER" id="PTHR35902:SF6">
    <property type="entry name" value="CONSERVED WITHIN P. AEROPHILUM"/>
    <property type="match status" value="1"/>
</dbReference>
<evidence type="ECO:0008006" key="4">
    <source>
        <dbReference type="Google" id="ProtNLM"/>
    </source>
</evidence>
<dbReference type="eggNOG" id="arCOG02091">
    <property type="taxonomic scope" value="Archaea"/>
</dbReference>
<dbReference type="STRING" id="694429.Pyrfu_0412"/>
<dbReference type="PANTHER" id="PTHR35902">
    <property type="entry name" value="S-LAYER DOMAIN-LIKE PROTEIN-RELATED"/>
    <property type="match status" value="1"/>
</dbReference>
<dbReference type="Proteomes" id="UP000001037">
    <property type="component" value="Chromosome"/>
</dbReference>
<evidence type="ECO:0000313" key="2">
    <source>
        <dbReference type="EMBL" id="AEM38283.1"/>
    </source>
</evidence>
<keyword evidence="1" id="KW-1133">Transmembrane helix</keyword>
<feature type="transmembrane region" description="Helical" evidence="1">
    <location>
        <begin position="1522"/>
        <end position="1545"/>
    </location>
</feature>
<reference evidence="2 3" key="1">
    <citation type="journal article" date="2011" name="Stand. Genomic Sci.">
        <title>Complete genome sequence of the hyperthermophilic chemolithoautotroph Pyrolobus fumarii type strain (1A).</title>
        <authorList>
            <person name="Anderson I."/>
            <person name="Goker M."/>
            <person name="Nolan M."/>
            <person name="Lucas S."/>
            <person name="Hammon N."/>
            <person name="Deshpande S."/>
            <person name="Cheng J.F."/>
            <person name="Tapia R."/>
            <person name="Han C."/>
            <person name="Goodwin L."/>
            <person name="Pitluck S."/>
            <person name="Huntemann M."/>
            <person name="Liolios K."/>
            <person name="Ivanova N."/>
            <person name="Pagani I."/>
            <person name="Mavromatis K."/>
            <person name="Ovchinikova G."/>
            <person name="Pati A."/>
            <person name="Chen A."/>
            <person name="Palaniappan K."/>
            <person name="Land M."/>
            <person name="Hauser L."/>
            <person name="Brambilla E.M."/>
            <person name="Huber H."/>
            <person name="Yasawong M."/>
            <person name="Rohde M."/>
            <person name="Spring S."/>
            <person name="Abt B."/>
            <person name="Sikorski J."/>
            <person name="Wirth R."/>
            <person name="Detter J.C."/>
            <person name="Woyke T."/>
            <person name="Bristow J."/>
            <person name="Eisen J.A."/>
            <person name="Markowitz V."/>
            <person name="Hugenholtz P."/>
            <person name="Kyrpides N.C."/>
            <person name="Klenk H.P."/>
            <person name="Lapidus A."/>
        </authorList>
    </citation>
    <scope>NUCLEOTIDE SEQUENCE [LARGE SCALE GENOMIC DNA]</scope>
    <source>
        <strain evidence="3">DSM 11204 / 1A</strain>
    </source>
</reference>
<accession>G0EG35</accession>
<evidence type="ECO:0000313" key="3">
    <source>
        <dbReference type="Proteomes" id="UP000001037"/>
    </source>
</evidence>
<dbReference type="KEGG" id="pfm:Pyrfu_0412"/>
<keyword evidence="1" id="KW-0812">Transmembrane</keyword>
<dbReference type="HOGENOM" id="CLU_003872_0_0_2"/>
<keyword evidence="3" id="KW-1185">Reference proteome</keyword>
<evidence type="ECO:0000256" key="1">
    <source>
        <dbReference type="SAM" id="Phobius"/>
    </source>
</evidence>
<gene>
    <name evidence="2" type="ordered locus">Pyrfu_0412</name>
</gene>